<evidence type="ECO:0000313" key="1">
    <source>
        <dbReference type="EMBL" id="GFI41820.1"/>
    </source>
</evidence>
<dbReference type="AlphaFoldDB" id="A0A829ZB93"/>
<name>A0A829ZB93_9FIRM</name>
<reference evidence="1 2" key="1">
    <citation type="journal article" date="2020" name="Microbiome">
        <title>Single-cell genomics of uncultured bacteria reveals dietary fiber responders in the mouse gut microbiota.</title>
        <authorList>
            <person name="Chijiiwa R."/>
            <person name="Hosokawa M."/>
            <person name="Kogawa M."/>
            <person name="Nishikawa Y."/>
            <person name="Ide K."/>
            <person name="Sakanashi C."/>
            <person name="Takahashi K."/>
            <person name="Takeyama H."/>
        </authorList>
    </citation>
    <scope>NUCLEOTIDE SEQUENCE [LARGE SCALE GENOMIC DNA]</scope>
    <source>
        <strain evidence="1">IMSAGC_017</strain>
    </source>
</reference>
<comment type="caution">
    <text evidence="1">The sequence shown here is derived from an EMBL/GenBank/DDBJ whole genome shotgun (WGS) entry which is preliminary data.</text>
</comment>
<sequence>MKKIIFVIICILLTGCSNENIVDDDSNRLYEQYLEYEKKLVKQQDYQVTSDEFMIRLVVNKIDDNNNRYDIIIDNPKINMYHLQAIAKVSQDENESLPSLGILENDVFSLIPNLVDKANGIYKGVNLSGITKENKFDVLIYLTFYSDEECKKKEERYLKLYGDATR</sequence>
<organism evidence="1 2">
    <name type="scientific">Thomasclavelia cocleata</name>
    <dbReference type="NCBI Taxonomy" id="69824"/>
    <lineage>
        <taxon>Bacteria</taxon>
        <taxon>Bacillati</taxon>
        <taxon>Bacillota</taxon>
        <taxon>Erysipelotrichia</taxon>
        <taxon>Erysipelotrichales</taxon>
        <taxon>Coprobacillaceae</taxon>
        <taxon>Thomasclavelia</taxon>
    </lineage>
</organism>
<proteinExistence type="predicted"/>
<dbReference type="RefSeq" id="WP_172473013.1">
    <property type="nucleotide sequence ID" value="NZ_BLMI01000234.1"/>
</dbReference>
<evidence type="ECO:0008006" key="3">
    <source>
        <dbReference type="Google" id="ProtNLM"/>
    </source>
</evidence>
<dbReference type="PROSITE" id="PS51257">
    <property type="entry name" value="PROKAR_LIPOPROTEIN"/>
    <property type="match status" value="1"/>
</dbReference>
<evidence type="ECO:0000313" key="2">
    <source>
        <dbReference type="Proteomes" id="UP000490821"/>
    </source>
</evidence>
<accession>A0A829ZB93</accession>
<gene>
    <name evidence="1" type="ORF">IMSAGC017_01865</name>
</gene>
<dbReference type="Proteomes" id="UP000490821">
    <property type="component" value="Unassembled WGS sequence"/>
</dbReference>
<protein>
    <recommendedName>
        <fullName evidence="3">Lipoprotein</fullName>
    </recommendedName>
</protein>
<dbReference type="EMBL" id="BLMI01000234">
    <property type="protein sequence ID" value="GFI41820.1"/>
    <property type="molecule type" value="Genomic_DNA"/>
</dbReference>